<feature type="region of interest" description="Disordered" evidence="1">
    <location>
        <begin position="1"/>
        <end position="22"/>
    </location>
</feature>
<accession>A0A6M3KXK2</accession>
<dbReference type="AlphaFoldDB" id="A0A6M3KXK2"/>
<evidence type="ECO:0000256" key="1">
    <source>
        <dbReference type="SAM" id="MobiDB-lite"/>
    </source>
</evidence>
<sequence>MKKTMSVADLPAEKRREHEQRTARAARLTEARERIKGKKAGGDLTTADLKELVWALAENAGLIET</sequence>
<evidence type="ECO:0000313" key="2">
    <source>
        <dbReference type="EMBL" id="QJA86916.1"/>
    </source>
</evidence>
<proteinExistence type="predicted"/>
<name>A0A6M3KXK2_9ZZZZ</name>
<feature type="compositionally biased region" description="Basic and acidic residues" evidence="1">
    <location>
        <begin position="11"/>
        <end position="22"/>
    </location>
</feature>
<protein>
    <submittedName>
        <fullName evidence="2">Uncharacterized protein</fullName>
    </submittedName>
</protein>
<dbReference type="EMBL" id="MT142668">
    <property type="protein sequence ID" value="QJA86916.1"/>
    <property type="molecule type" value="Genomic_DNA"/>
</dbReference>
<reference evidence="2" key="1">
    <citation type="submission" date="2020-03" db="EMBL/GenBank/DDBJ databases">
        <title>The deep terrestrial virosphere.</title>
        <authorList>
            <person name="Holmfeldt K."/>
            <person name="Nilsson E."/>
            <person name="Simone D."/>
            <person name="Lopez-Fernandez M."/>
            <person name="Wu X."/>
            <person name="de Brujin I."/>
            <person name="Lundin D."/>
            <person name="Andersson A."/>
            <person name="Bertilsson S."/>
            <person name="Dopson M."/>
        </authorList>
    </citation>
    <scope>NUCLEOTIDE SEQUENCE</scope>
    <source>
        <strain evidence="2">MM415B03097</strain>
    </source>
</reference>
<gene>
    <name evidence="2" type="ORF">MM415B03097_0012</name>
</gene>
<organism evidence="2">
    <name type="scientific">viral metagenome</name>
    <dbReference type="NCBI Taxonomy" id="1070528"/>
    <lineage>
        <taxon>unclassified sequences</taxon>
        <taxon>metagenomes</taxon>
        <taxon>organismal metagenomes</taxon>
    </lineage>
</organism>